<comment type="similarity">
    <text evidence="1 5">Belongs to the universal ribosomal protein uL29 family.</text>
</comment>
<protein>
    <recommendedName>
        <fullName evidence="4 5">Large ribosomal subunit protein uL29</fullName>
    </recommendedName>
</protein>
<dbReference type="SUPFAM" id="SSF46561">
    <property type="entry name" value="Ribosomal protein L29 (L29p)"/>
    <property type="match status" value="1"/>
</dbReference>
<accession>A0A1F7X681</accession>
<dbReference type="NCBIfam" id="TIGR00012">
    <property type="entry name" value="L29"/>
    <property type="match status" value="1"/>
</dbReference>
<dbReference type="GO" id="GO:1990904">
    <property type="term" value="C:ribonucleoprotein complex"/>
    <property type="evidence" value="ECO:0007669"/>
    <property type="project" value="UniProtKB-KW"/>
</dbReference>
<evidence type="ECO:0000256" key="4">
    <source>
        <dbReference type="ARBA" id="ARBA00035204"/>
    </source>
</evidence>
<sequence length="72" mass="8544">MKKKDFESLKEKNISDLKKMVFDKKKETSLLFAKTKAGQEKNTSKMRNIKREIARILTLITEKEIIEKEKDK</sequence>
<organism evidence="6 7">
    <name type="scientific">Candidatus Woesebacteria bacterium RBG_13_36_22</name>
    <dbReference type="NCBI Taxonomy" id="1802478"/>
    <lineage>
        <taxon>Bacteria</taxon>
        <taxon>Candidatus Woeseibacteriota</taxon>
    </lineage>
</organism>
<evidence type="ECO:0000256" key="1">
    <source>
        <dbReference type="ARBA" id="ARBA00009254"/>
    </source>
</evidence>
<proteinExistence type="inferred from homology"/>
<comment type="caution">
    <text evidence="6">The sequence shown here is derived from an EMBL/GenBank/DDBJ whole genome shotgun (WGS) entry which is preliminary data.</text>
</comment>
<evidence type="ECO:0000256" key="5">
    <source>
        <dbReference type="HAMAP-Rule" id="MF_00374"/>
    </source>
</evidence>
<name>A0A1F7X681_9BACT</name>
<dbReference type="Proteomes" id="UP000176939">
    <property type="component" value="Unassembled WGS sequence"/>
</dbReference>
<dbReference type="Gene3D" id="1.10.287.310">
    <property type="match status" value="1"/>
</dbReference>
<dbReference type="InterPro" id="IPR001854">
    <property type="entry name" value="Ribosomal_uL29"/>
</dbReference>
<evidence type="ECO:0000256" key="3">
    <source>
        <dbReference type="ARBA" id="ARBA00023274"/>
    </source>
</evidence>
<dbReference type="GO" id="GO:0005840">
    <property type="term" value="C:ribosome"/>
    <property type="evidence" value="ECO:0007669"/>
    <property type="project" value="UniProtKB-KW"/>
</dbReference>
<dbReference type="EMBL" id="MGFQ01000005">
    <property type="protein sequence ID" value="OGM10596.1"/>
    <property type="molecule type" value="Genomic_DNA"/>
</dbReference>
<keyword evidence="2 5" id="KW-0689">Ribosomal protein</keyword>
<dbReference type="AlphaFoldDB" id="A0A1F7X681"/>
<dbReference type="GO" id="GO:0006412">
    <property type="term" value="P:translation"/>
    <property type="evidence" value="ECO:0007669"/>
    <property type="project" value="UniProtKB-UniRule"/>
</dbReference>
<evidence type="ECO:0000313" key="7">
    <source>
        <dbReference type="Proteomes" id="UP000176939"/>
    </source>
</evidence>
<keyword evidence="3 5" id="KW-0687">Ribonucleoprotein</keyword>
<evidence type="ECO:0000256" key="2">
    <source>
        <dbReference type="ARBA" id="ARBA00022980"/>
    </source>
</evidence>
<dbReference type="InterPro" id="IPR036049">
    <property type="entry name" value="Ribosomal_uL29_sf"/>
</dbReference>
<evidence type="ECO:0000313" key="6">
    <source>
        <dbReference type="EMBL" id="OGM10596.1"/>
    </source>
</evidence>
<dbReference type="Pfam" id="PF00831">
    <property type="entry name" value="Ribosomal_L29"/>
    <property type="match status" value="1"/>
</dbReference>
<reference evidence="6 7" key="1">
    <citation type="journal article" date="2016" name="Nat. Commun.">
        <title>Thousands of microbial genomes shed light on interconnected biogeochemical processes in an aquifer system.</title>
        <authorList>
            <person name="Anantharaman K."/>
            <person name="Brown C.T."/>
            <person name="Hug L.A."/>
            <person name="Sharon I."/>
            <person name="Castelle C.J."/>
            <person name="Probst A.J."/>
            <person name="Thomas B.C."/>
            <person name="Singh A."/>
            <person name="Wilkins M.J."/>
            <person name="Karaoz U."/>
            <person name="Brodie E.L."/>
            <person name="Williams K.H."/>
            <person name="Hubbard S.S."/>
            <person name="Banfield J.F."/>
        </authorList>
    </citation>
    <scope>NUCLEOTIDE SEQUENCE [LARGE SCALE GENOMIC DNA]</scope>
</reference>
<dbReference type="GO" id="GO:0003735">
    <property type="term" value="F:structural constituent of ribosome"/>
    <property type="evidence" value="ECO:0007669"/>
    <property type="project" value="InterPro"/>
</dbReference>
<gene>
    <name evidence="5" type="primary">rpmC</name>
    <name evidence="6" type="ORF">A2Z67_04350</name>
</gene>
<dbReference type="PROSITE" id="PS00579">
    <property type="entry name" value="RIBOSOMAL_L29"/>
    <property type="match status" value="1"/>
</dbReference>
<dbReference type="InterPro" id="IPR018254">
    <property type="entry name" value="Ribosomal_uL29_CS"/>
</dbReference>
<dbReference type="HAMAP" id="MF_00374">
    <property type="entry name" value="Ribosomal_uL29"/>
    <property type="match status" value="1"/>
</dbReference>